<keyword evidence="1" id="KW-0175">Coiled coil</keyword>
<evidence type="ECO:0000256" key="1">
    <source>
        <dbReference type="SAM" id="Coils"/>
    </source>
</evidence>
<dbReference type="EMBL" id="HBIP01013298">
    <property type="protein sequence ID" value="CAE0492552.1"/>
    <property type="molecule type" value="Transcribed_RNA"/>
</dbReference>
<protein>
    <submittedName>
        <fullName evidence="3">Uncharacterized protein</fullName>
    </submittedName>
</protein>
<feature type="coiled-coil region" evidence="1">
    <location>
        <begin position="105"/>
        <end position="308"/>
    </location>
</feature>
<feature type="compositionally biased region" description="Low complexity" evidence="2">
    <location>
        <begin position="648"/>
        <end position="661"/>
    </location>
</feature>
<feature type="compositionally biased region" description="Low complexity" evidence="2">
    <location>
        <begin position="762"/>
        <end position="783"/>
    </location>
</feature>
<evidence type="ECO:0000313" key="3">
    <source>
        <dbReference type="EMBL" id="CAE0492552.1"/>
    </source>
</evidence>
<feature type="region of interest" description="Disordered" evidence="2">
    <location>
        <begin position="805"/>
        <end position="869"/>
    </location>
</feature>
<name>A0A7S3VLI9_DUNTE</name>
<feature type="compositionally biased region" description="Polar residues" evidence="2">
    <location>
        <begin position="662"/>
        <end position="687"/>
    </location>
</feature>
<gene>
    <name evidence="3" type="ORF">DTER00134_LOCUS7625</name>
</gene>
<feature type="compositionally biased region" description="Low complexity" evidence="2">
    <location>
        <begin position="523"/>
        <end position="561"/>
    </location>
</feature>
<feature type="compositionally biased region" description="Basic and acidic residues" evidence="2">
    <location>
        <begin position="733"/>
        <end position="742"/>
    </location>
</feature>
<sequence length="869" mass="92565">MVVASPTKSSPISRPSERASAQSAVWDELFGTVSSLDDTIETALQAYAPPDAGDKVVSATTKRRLLIKSLAQLKQGKQGIQLLTEHLRALQAASQQWQRTMMYASKSHEELMEQLENTNRDLHLTSERLRKVEAQRLAAVREAEGMRVQMQQMEVERKAQLAAAKQREEELETAQFTYAEAQSELARLRQSADEAKVAAAEAEQARDRAVASLDGVKAEAAKASSNAERHQETVAKLTADNLVFLMNLKKAEAELAAANQEKLQLRQAAEKQRGPWFDEVRASVEERVRQAMTRAEALELELESTRQHHHCELQDILGQKADLEEFLAQMRQHEADLEAGLQAARSRQASAEEEALQATSAASQLRAKVEALEAEARVSQSNLRSMRQECTERWVSEQAALGQFNQLQARITSLEQAGAAQQEAALQLQARLEGQLSINRQLMSKKEDVEWQLMDALAKLDGSSSQHHAAHAAPPHLSPRPSPSHPRSPPHPQSQQPYHHHHTDHHPEQRIVLAPPVIPSPPSSSTHHTPRGSPTKAAASSSISTTTTTTTTTTQPPSLHSAPPPIPILLPATSAVESRPAAPARAHSQDESLTSAPLPVAASAFYSPPKPSPPSQLSRPSPVAAGRGKLASTQPTALGSNPSPAPSVAADGDTTAAAVQQGSNSMHTTPSLSTQPAPSYPMSSRNSLHVARGDTDAPSAAQSSPDLILFSPSSPAAPALGRRESSISVGDAGRAEVAHAEEASASVVPGQPHSGAEATGEPPSRSPAAPVAASALPQAVSPQHPAGGHNGLVHVNQEASAVGPVHAGLSQDPSATEQPRVTQHSSRVTATPSQRAGDHQDGEAAAHFHGSGLRRISAIAATTPPPKRS</sequence>
<reference evidence="3" key="1">
    <citation type="submission" date="2021-01" db="EMBL/GenBank/DDBJ databases">
        <authorList>
            <person name="Corre E."/>
            <person name="Pelletier E."/>
            <person name="Niang G."/>
            <person name="Scheremetjew M."/>
            <person name="Finn R."/>
            <person name="Kale V."/>
            <person name="Holt S."/>
            <person name="Cochrane G."/>
            <person name="Meng A."/>
            <person name="Brown T."/>
            <person name="Cohen L."/>
        </authorList>
    </citation>
    <scope>NUCLEOTIDE SEQUENCE</scope>
    <source>
        <strain evidence="3">CCMP1320</strain>
    </source>
</reference>
<feature type="coiled-coil region" evidence="1">
    <location>
        <begin position="334"/>
        <end position="389"/>
    </location>
</feature>
<evidence type="ECO:0000256" key="2">
    <source>
        <dbReference type="SAM" id="MobiDB-lite"/>
    </source>
</evidence>
<feature type="region of interest" description="Disordered" evidence="2">
    <location>
        <begin position="462"/>
        <end position="569"/>
    </location>
</feature>
<feature type="compositionally biased region" description="Polar residues" evidence="2">
    <location>
        <begin position="811"/>
        <end position="834"/>
    </location>
</feature>
<feature type="compositionally biased region" description="Basic and acidic residues" evidence="2">
    <location>
        <begin position="836"/>
        <end position="846"/>
    </location>
</feature>
<proteinExistence type="predicted"/>
<dbReference type="AlphaFoldDB" id="A0A7S3VLI9"/>
<feature type="compositionally biased region" description="Polar residues" evidence="2">
    <location>
        <begin position="631"/>
        <end position="642"/>
    </location>
</feature>
<feature type="region of interest" description="Disordered" evidence="2">
    <location>
        <begin position="1"/>
        <end position="20"/>
    </location>
</feature>
<organism evidence="3">
    <name type="scientific">Dunaliella tertiolecta</name>
    <name type="common">Green alga</name>
    <dbReference type="NCBI Taxonomy" id="3047"/>
    <lineage>
        <taxon>Eukaryota</taxon>
        <taxon>Viridiplantae</taxon>
        <taxon>Chlorophyta</taxon>
        <taxon>core chlorophytes</taxon>
        <taxon>Chlorophyceae</taxon>
        <taxon>CS clade</taxon>
        <taxon>Chlamydomonadales</taxon>
        <taxon>Dunaliellaceae</taxon>
        <taxon>Dunaliella</taxon>
    </lineage>
</organism>
<accession>A0A7S3VLI9</accession>
<feature type="compositionally biased region" description="Low complexity" evidence="2">
    <location>
        <begin position="463"/>
        <end position="475"/>
    </location>
</feature>
<feature type="region of interest" description="Disordered" evidence="2">
    <location>
        <begin position="604"/>
        <end position="791"/>
    </location>
</feature>
<feature type="compositionally biased region" description="Pro residues" evidence="2">
    <location>
        <begin position="476"/>
        <end position="492"/>
    </location>
</feature>